<sequence>MLLTVLGFYGGYPYKGIGTSGYLLQDEGKNILIDCGSGVLNELSNYIDPLQLDAVVLSHYHHDHTADLGVLQYNWQLDKENRKHDLLSIYGHSQDFVNYAQLTMEGVSQGIAYNDYEPTMIGSLKFEFLRTIHPVPAYAMRITKNDKSIVYTSDTAYFDGLVDFAKDSELLITDTNFPEDKTGKMWHMTTKQSGELAKAAGVKRLMISHLPQHIDADTMLKESQHYAGSIPTINAFTGLEVEV</sequence>
<evidence type="ECO:0000256" key="1">
    <source>
        <dbReference type="ARBA" id="ARBA00022833"/>
    </source>
</evidence>
<evidence type="ECO:0000313" key="4">
    <source>
        <dbReference type="Proteomes" id="UP000380386"/>
    </source>
</evidence>
<dbReference type="PANTHER" id="PTHR46018:SF4">
    <property type="entry name" value="METALLO-HYDROLASE YHFI-RELATED"/>
    <property type="match status" value="1"/>
</dbReference>
<evidence type="ECO:0000259" key="2">
    <source>
        <dbReference type="SMART" id="SM00849"/>
    </source>
</evidence>
<dbReference type="Pfam" id="PF12706">
    <property type="entry name" value="Lactamase_B_2"/>
    <property type="match status" value="1"/>
</dbReference>
<gene>
    <name evidence="3" type="ORF">FHL02_02410</name>
</gene>
<feature type="domain" description="Metallo-beta-lactamase" evidence="2">
    <location>
        <begin position="18"/>
        <end position="209"/>
    </location>
</feature>
<reference evidence="3 4" key="1">
    <citation type="journal article" date="2019" name="Syst. Appl. Microbiol.">
        <title>Polyphasic characterization of two novel Lactobacillus spp. isolated from blown salami packages: Description of Lactobacillus halodurans sp. nov. and Lactobacillus salsicarnum sp. nov.</title>
        <authorList>
            <person name="Schuster J.A."/>
            <person name="Klingl A."/>
            <person name="Vogel R.F."/>
            <person name="Ehrmann M.A."/>
        </authorList>
    </citation>
    <scope>NUCLEOTIDE SEQUENCE [LARGE SCALE GENOMIC DNA]</scope>
    <source>
        <strain evidence="3 4">TMW 1.2118</strain>
    </source>
</reference>
<dbReference type="PANTHER" id="PTHR46018">
    <property type="entry name" value="ZINC PHOSPHODIESTERASE ELAC PROTEIN 1"/>
    <property type="match status" value="1"/>
</dbReference>
<dbReference type="RefSeq" id="WP_153382070.1">
    <property type="nucleotide sequence ID" value="NZ_VDFL01000002.1"/>
</dbReference>
<protein>
    <submittedName>
        <fullName evidence="3">MBL fold metallo-hydrolase</fullName>
    </submittedName>
</protein>
<dbReference type="SMART" id="SM00849">
    <property type="entry name" value="Lactamase_B"/>
    <property type="match status" value="1"/>
</dbReference>
<dbReference type="SUPFAM" id="SSF56281">
    <property type="entry name" value="Metallo-hydrolase/oxidoreductase"/>
    <property type="match status" value="1"/>
</dbReference>
<keyword evidence="3" id="KW-0378">Hydrolase</keyword>
<dbReference type="CDD" id="cd07716">
    <property type="entry name" value="RNaseZ_short-form-like_MBL-fold"/>
    <property type="match status" value="1"/>
</dbReference>
<dbReference type="GO" id="GO:0042781">
    <property type="term" value="F:3'-tRNA processing endoribonuclease activity"/>
    <property type="evidence" value="ECO:0007669"/>
    <property type="project" value="TreeGrafter"/>
</dbReference>
<dbReference type="OrthoDB" id="9794898at2"/>
<dbReference type="InterPro" id="IPR001279">
    <property type="entry name" value="Metallo-B-lactamas"/>
</dbReference>
<dbReference type="Proteomes" id="UP000380386">
    <property type="component" value="Unassembled WGS sequence"/>
</dbReference>
<dbReference type="Gene3D" id="3.60.15.10">
    <property type="entry name" value="Ribonuclease Z/Hydroxyacylglutathione hydrolase-like"/>
    <property type="match status" value="1"/>
</dbReference>
<evidence type="ECO:0000313" key="3">
    <source>
        <dbReference type="EMBL" id="MQS51867.1"/>
    </source>
</evidence>
<proteinExistence type="predicted"/>
<dbReference type="AlphaFoldDB" id="A0A5P0ZFN1"/>
<accession>A0A5P0ZFN1</accession>
<organism evidence="3 4">
    <name type="scientific">Companilactobacillus mishanensis</name>
    <dbReference type="NCBI Taxonomy" id="2486008"/>
    <lineage>
        <taxon>Bacteria</taxon>
        <taxon>Bacillati</taxon>
        <taxon>Bacillota</taxon>
        <taxon>Bacilli</taxon>
        <taxon>Lactobacillales</taxon>
        <taxon>Lactobacillaceae</taxon>
        <taxon>Companilactobacillus</taxon>
    </lineage>
</organism>
<dbReference type="InterPro" id="IPR036866">
    <property type="entry name" value="RibonucZ/Hydroxyglut_hydro"/>
</dbReference>
<keyword evidence="1" id="KW-0862">Zinc</keyword>
<name>A0A5P0ZFN1_9LACO</name>
<comment type="caution">
    <text evidence="3">The sequence shown here is derived from an EMBL/GenBank/DDBJ whole genome shotgun (WGS) entry which is preliminary data.</text>
</comment>
<dbReference type="EMBL" id="VDFM01000002">
    <property type="protein sequence ID" value="MQS51867.1"/>
    <property type="molecule type" value="Genomic_DNA"/>
</dbReference>